<sequence length="168" mass="18177">MGGDNQSTTARPVALVALLAERDGRPHILLGRKLRGFGCGKIVLPGGKVEPGESAADAAIREFFEETGLRVTAAELTHTAQINFRFSALPDADMDCAAFIARSASGEVHISDELEPLWSPVDLLPVDQMWQDSSMWLRQLAAGQRFTATIVLATDNASVRSIDIEAWD</sequence>
<dbReference type="GO" id="GO:0008413">
    <property type="term" value="F:8-oxo-7,8-dihydroguanosine triphosphate pyrophosphatase activity"/>
    <property type="evidence" value="ECO:0007669"/>
    <property type="project" value="TreeGrafter"/>
</dbReference>
<dbReference type="EMBL" id="CP032549">
    <property type="protein sequence ID" value="QIV88103.1"/>
    <property type="molecule type" value="Genomic_DNA"/>
</dbReference>
<dbReference type="SUPFAM" id="SSF55811">
    <property type="entry name" value="Nudix"/>
    <property type="match status" value="1"/>
</dbReference>
<evidence type="ECO:0000256" key="1">
    <source>
        <dbReference type="ARBA" id="ARBA00001946"/>
    </source>
</evidence>
<comment type="similarity">
    <text evidence="2 6">Belongs to the Nudix hydrolase family.</text>
</comment>
<evidence type="ECO:0000256" key="6">
    <source>
        <dbReference type="RuleBase" id="RU003476"/>
    </source>
</evidence>
<keyword evidence="9" id="KW-1185">Reference proteome</keyword>
<dbReference type="PANTHER" id="PTHR43758">
    <property type="entry name" value="7,8-DIHYDRO-8-OXOGUANINE TRIPHOSPHATASE"/>
    <property type="match status" value="1"/>
</dbReference>
<evidence type="ECO:0000313" key="8">
    <source>
        <dbReference type="EMBL" id="QIV88103.1"/>
    </source>
</evidence>
<name>A0A6H0SKW7_9MICC</name>
<keyword evidence="5" id="KW-0460">Magnesium</keyword>
<dbReference type="InterPro" id="IPR000086">
    <property type="entry name" value="NUDIX_hydrolase_dom"/>
</dbReference>
<dbReference type="GO" id="GO:0046872">
    <property type="term" value="F:metal ion binding"/>
    <property type="evidence" value="ECO:0007669"/>
    <property type="project" value="UniProtKB-KW"/>
</dbReference>
<protein>
    <submittedName>
        <fullName evidence="8">NUDIX domain-containing protein</fullName>
    </submittedName>
</protein>
<dbReference type="CDD" id="cd03427">
    <property type="entry name" value="NUDIX_MTH1_Nudt1"/>
    <property type="match status" value="1"/>
</dbReference>
<dbReference type="PANTHER" id="PTHR43758:SF2">
    <property type="entry name" value="OXIDIZED PURINE NUCLEOSIDE TRIPHOSPHATE HYDROLASE"/>
    <property type="match status" value="1"/>
</dbReference>
<evidence type="ECO:0000259" key="7">
    <source>
        <dbReference type="PROSITE" id="PS51462"/>
    </source>
</evidence>
<dbReference type="InterPro" id="IPR015797">
    <property type="entry name" value="NUDIX_hydrolase-like_dom_sf"/>
</dbReference>
<dbReference type="Gene3D" id="3.90.79.10">
    <property type="entry name" value="Nucleoside Triphosphate Pyrophosphohydrolase"/>
    <property type="match status" value="1"/>
</dbReference>
<dbReference type="PRINTS" id="PR00502">
    <property type="entry name" value="NUDIXFAMILY"/>
</dbReference>
<dbReference type="GO" id="GO:0005737">
    <property type="term" value="C:cytoplasm"/>
    <property type="evidence" value="ECO:0007669"/>
    <property type="project" value="TreeGrafter"/>
</dbReference>
<evidence type="ECO:0000313" key="9">
    <source>
        <dbReference type="Proteomes" id="UP000502331"/>
    </source>
</evidence>
<dbReference type="Proteomes" id="UP000502331">
    <property type="component" value="Chromosome"/>
</dbReference>
<dbReference type="RefSeq" id="WP_172512553.1">
    <property type="nucleotide sequence ID" value="NZ_CP032549.1"/>
</dbReference>
<keyword evidence="3" id="KW-0479">Metal-binding</keyword>
<proteinExistence type="inferred from homology"/>
<accession>A0A6H0SKW7</accession>
<dbReference type="PROSITE" id="PS00893">
    <property type="entry name" value="NUDIX_BOX"/>
    <property type="match status" value="1"/>
</dbReference>
<feature type="domain" description="Nudix hydrolase" evidence="7">
    <location>
        <begin position="9"/>
        <end position="146"/>
    </location>
</feature>
<dbReference type="AlphaFoldDB" id="A0A6H0SKW7"/>
<keyword evidence="4 6" id="KW-0378">Hydrolase</keyword>
<organism evidence="8 9">
    <name type="scientific">Glutamicibacter mishrai</name>
    <dbReference type="NCBI Taxonomy" id="1775880"/>
    <lineage>
        <taxon>Bacteria</taxon>
        <taxon>Bacillati</taxon>
        <taxon>Actinomycetota</taxon>
        <taxon>Actinomycetes</taxon>
        <taxon>Micrococcales</taxon>
        <taxon>Micrococcaceae</taxon>
        <taxon>Glutamicibacter</taxon>
    </lineage>
</organism>
<dbReference type="InterPro" id="IPR020084">
    <property type="entry name" value="NUDIX_hydrolase_CS"/>
</dbReference>
<evidence type="ECO:0000256" key="2">
    <source>
        <dbReference type="ARBA" id="ARBA00005582"/>
    </source>
</evidence>
<reference evidence="8 9" key="1">
    <citation type="submission" date="2018-09" db="EMBL/GenBank/DDBJ databases">
        <title>Glutamicibacter mishrai S5-52T (LMG 29155T = KCTC 39846T).</title>
        <authorList>
            <person name="Das S.K."/>
        </authorList>
    </citation>
    <scope>NUCLEOTIDE SEQUENCE [LARGE SCALE GENOMIC DNA]</scope>
    <source>
        <strain evidence="8 9">S5-52</strain>
    </source>
</reference>
<evidence type="ECO:0000256" key="3">
    <source>
        <dbReference type="ARBA" id="ARBA00022723"/>
    </source>
</evidence>
<gene>
    <name evidence="8" type="ORF">D3791_13905</name>
</gene>
<evidence type="ECO:0000256" key="4">
    <source>
        <dbReference type="ARBA" id="ARBA00022801"/>
    </source>
</evidence>
<evidence type="ECO:0000256" key="5">
    <source>
        <dbReference type="ARBA" id="ARBA00022842"/>
    </source>
</evidence>
<dbReference type="InterPro" id="IPR020476">
    <property type="entry name" value="Nudix_hydrolase"/>
</dbReference>
<dbReference type="PROSITE" id="PS51462">
    <property type="entry name" value="NUDIX"/>
    <property type="match status" value="1"/>
</dbReference>
<dbReference type="GO" id="GO:0042262">
    <property type="term" value="P:DNA protection"/>
    <property type="evidence" value="ECO:0007669"/>
    <property type="project" value="TreeGrafter"/>
</dbReference>
<comment type="cofactor">
    <cofactor evidence="1">
        <name>Mg(2+)</name>
        <dbReference type="ChEBI" id="CHEBI:18420"/>
    </cofactor>
</comment>
<dbReference type="Pfam" id="PF00293">
    <property type="entry name" value="NUDIX"/>
    <property type="match status" value="1"/>
</dbReference>